<keyword evidence="2" id="KW-1185">Reference proteome</keyword>
<organism evidence="1 2">
    <name type="scientific">Anthostomella pinea</name>
    <dbReference type="NCBI Taxonomy" id="933095"/>
    <lineage>
        <taxon>Eukaryota</taxon>
        <taxon>Fungi</taxon>
        <taxon>Dikarya</taxon>
        <taxon>Ascomycota</taxon>
        <taxon>Pezizomycotina</taxon>
        <taxon>Sordariomycetes</taxon>
        <taxon>Xylariomycetidae</taxon>
        <taxon>Xylariales</taxon>
        <taxon>Xylariaceae</taxon>
        <taxon>Anthostomella</taxon>
    </lineage>
</organism>
<comment type="caution">
    <text evidence="1">The sequence shown here is derived from an EMBL/GenBank/DDBJ whole genome shotgun (WGS) entry which is preliminary data.</text>
</comment>
<evidence type="ECO:0000313" key="1">
    <source>
        <dbReference type="EMBL" id="CAJ2504834.1"/>
    </source>
</evidence>
<accession>A0AAI8VH33</accession>
<reference evidence="1" key="1">
    <citation type="submission" date="2023-10" db="EMBL/GenBank/DDBJ databases">
        <authorList>
            <person name="Hackl T."/>
        </authorList>
    </citation>
    <scope>NUCLEOTIDE SEQUENCE</scope>
</reference>
<sequence length="132" mass="15320">MPWLWEVLDAFPPVSRYDWNRLFSTVLANELAGNFWSIKDEELADTLYTLLDSDDSVFGECHQSQDVKFATEAKALLDRHQKEADEKIASGLWPSREDPGLRGLRNRKRVWNDIEEIIRRIKNLNGSTILES</sequence>
<name>A0AAI8VH33_9PEZI</name>
<gene>
    <name evidence="1" type="ORF">KHLLAP_LOCUS5302</name>
</gene>
<evidence type="ECO:0000313" key="2">
    <source>
        <dbReference type="Proteomes" id="UP001295740"/>
    </source>
</evidence>
<dbReference type="EMBL" id="CAUWAG010000007">
    <property type="protein sequence ID" value="CAJ2504834.1"/>
    <property type="molecule type" value="Genomic_DNA"/>
</dbReference>
<proteinExistence type="predicted"/>
<dbReference type="AlphaFoldDB" id="A0AAI8VH33"/>
<protein>
    <submittedName>
        <fullName evidence="1">Uu.00g122280.m01.CDS01</fullName>
    </submittedName>
</protein>
<dbReference type="Proteomes" id="UP001295740">
    <property type="component" value="Unassembled WGS sequence"/>
</dbReference>